<organism evidence="1 2">
    <name type="scientific">Sulfidibacter corallicola</name>
    <dbReference type="NCBI Taxonomy" id="2818388"/>
    <lineage>
        <taxon>Bacteria</taxon>
        <taxon>Pseudomonadati</taxon>
        <taxon>Acidobacteriota</taxon>
        <taxon>Holophagae</taxon>
        <taxon>Acanthopleuribacterales</taxon>
        <taxon>Acanthopleuribacteraceae</taxon>
        <taxon>Sulfidibacter</taxon>
    </lineage>
</organism>
<dbReference type="PROSITE" id="PS51257">
    <property type="entry name" value="PROKAR_LIPOPROTEIN"/>
    <property type="match status" value="1"/>
</dbReference>
<dbReference type="KEGG" id="scor:J3U87_09615"/>
<evidence type="ECO:0000313" key="2">
    <source>
        <dbReference type="Proteomes" id="UP000663929"/>
    </source>
</evidence>
<name>A0A8A4TUD6_SULCO</name>
<dbReference type="AlphaFoldDB" id="A0A8A4TUD6"/>
<proteinExistence type="predicted"/>
<sequence>MDRTCLVKRGGRVLAASLILVGLVGCNQKKSDTDLFEQSPVRVYVTADITRGIEPLMVQFSGYLETEETTVVDEISEIKWIIDGPGTFKREIVHESYNYQDESANVDNFFHMEYDFSAYGHYKVWIELNGGQYSSKPVRINVEKDRNQRY</sequence>
<keyword evidence="2" id="KW-1185">Reference proteome</keyword>
<reference evidence="1" key="1">
    <citation type="submission" date="2021-03" db="EMBL/GenBank/DDBJ databases">
        <title>Acanthopleuribacteraceae sp. M133.</title>
        <authorList>
            <person name="Wang G."/>
        </authorList>
    </citation>
    <scope>NUCLEOTIDE SEQUENCE</scope>
    <source>
        <strain evidence="1">M133</strain>
    </source>
</reference>
<protein>
    <submittedName>
        <fullName evidence="1">Uncharacterized protein</fullName>
    </submittedName>
</protein>
<dbReference type="RefSeq" id="WP_237382824.1">
    <property type="nucleotide sequence ID" value="NZ_CP071793.1"/>
</dbReference>
<accession>A0A8A4TUD6</accession>
<dbReference type="Proteomes" id="UP000663929">
    <property type="component" value="Chromosome"/>
</dbReference>
<dbReference type="EMBL" id="CP071793">
    <property type="protein sequence ID" value="QTD52721.1"/>
    <property type="molecule type" value="Genomic_DNA"/>
</dbReference>
<evidence type="ECO:0000313" key="1">
    <source>
        <dbReference type="EMBL" id="QTD52721.1"/>
    </source>
</evidence>
<gene>
    <name evidence="1" type="ORF">J3U87_09615</name>
</gene>